<evidence type="ECO:0000256" key="2">
    <source>
        <dbReference type="ARBA" id="ARBA00023239"/>
    </source>
</evidence>
<evidence type="ECO:0000256" key="1">
    <source>
        <dbReference type="ARBA" id="ARBA00005254"/>
    </source>
</evidence>
<dbReference type="RefSeq" id="WP_419151783.1">
    <property type="nucleotide sequence ID" value="NZ_JAUSTR010000003.1"/>
</dbReference>
<accession>A0ABT9VNL6</accession>
<name>A0ABT9VNL6_9BACI</name>
<protein>
    <submittedName>
        <fullName evidence="4">Enoyl-CoA hydratase/carnithine racemase</fullName>
    </submittedName>
</protein>
<sequence>MKVNIKRIEPKAKITVQESAGLAIVTLFRPHLKNALSSKMWQELTEIGEHICDNPKNKVLVLRGSGNQFTAGSDIKEFHQMTVEEAEQAFVYMEKAISTFEKLPIPTVGVINGPAMGAGLELALSCDIRIGSEQAKMGIPVGRLGIKLNNKFVKRLVDLIGPSRTKDLVYTGRIFDAKEAYQLGMLNYLVEEKQLDRFAIEKARTIAEQSPASLLAVKQSVANCINSIEELWKTDTNFVDLRDFPEGIAAFVEKRKPDFKRRTN</sequence>
<keyword evidence="2" id="KW-0456">Lyase</keyword>
<dbReference type="EMBL" id="JAUSTR010000003">
    <property type="protein sequence ID" value="MDQ0162315.1"/>
    <property type="molecule type" value="Genomic_DNA"/>
</dbReference>
<comment type="similarity">
    <text evidence="1 3">Belongs to the enoyl-CoA hydratase/isomerase family.</text>
</comment>
<dbReference type="Gene3D" id="3.90.226.10">
    <property type="entry name" value="2-enoyl-CoA Hydratase, Chain A, domain 1"/>
    <property type="match status" value="1"/>
</dbReference>
<dbReference type="InterPro" id="IPR001753">
    <property type="entry name" value="Enoyl-CoA_hydra/iso"/>
</dbReference>
<dbReference type="PROSITE" id="PS00166">
    <property type="entry name" value="ENOYL_COA_HYDRATASE"/>
    <property type="match status" value="1"/>
</dbReference>
<dbReference type="InterPro" id="IPR029045">
    <property type="entry name" value="ClpP/crotonase-like_dom_sf"/>
</dbReference>
<dbReference type="Pfam" id="PF00378">
    <property type="entry name" value="ECH_1"/>
    <property type="match status" value="1"/>
</dbReference>
<dbReference type="PANTHER" id="PTHR11941:SF54">
    <property type="entry name" value="ENOYL-COA HYDRATASE, MITOCHONDRIAL"/>
    <property type="match status" value="1"/>
</dbReference>
<dbReference type="CDD" id="cd06558">
    <property type="entry name" value="crotonase-like"/>
    <property type="match status" value="1"/>
</dbReference>
<organism evidence="4 5">
    <name type="scientific">Aeribacillus alveayuensis</name>
    <dbReference type="NCBI Taxonomy" id="279215"/>
    <lineage>
        <taxon>Bacteria</taxon>
        <taxon>Bacillati</taxon>
        <taxon>Bacillota</taxon>
        <taxon>Bacilli</taxon>
        <taxon>Bacillales</taxon>
        <taxon>Bacillaceae</taxon>
        <taxon>Aeribacillus</taxon>
    </lineage>
</organism>
<comment type="caution">
    <text evidence="4">The sequence shown here is derived from an EMBL/GenBank/DDBJ whole genome shotgun (WGS) entry which is preliminary data.</text>
</comment>
<evidence type="ECO:0000313" key="5">
    <source>
        <dbReference type="Proteomes" id="UP001225646"/>
    </source>
</evidence>
<gene>
    <name evidence="4" type="ORF">J2S06_001391</name>
</gene>
<dbReference type="InterPro" id="IPR014748">
    <property type="entry name" value="Enoyl-CoA_hydra_C"/>
</dbReference>
<evidence type="ECO:0000313" key="4">
    <source>
        <dbReference type="EMBL" id="MDQ0162315.1"/>
    </source>
</evidence>
<keyword evidence="5" id="KW-1185">Reference proteome</keyword>
<dbReference type="Proteomes" id="UP001225646">
    <property type="component" value="Unassembled WGS sequence"/>
</dbReference>
<evidence type="ECO:0000256" key="3">
    <source>
        <dbReference type="RuleBase" id="RU003707"/>
    </source>
</evidence>
<dbReference type="SUPFAM" id="SSF52096">
    <property type="entry name" value="ClpP/crotonase"/>
    <property type="match status" value="1"/>
</dbReference>
<proteinExistence type="inferred from homology"/>
<dbReference type="Gene3D" id="1.10.12.10">
    <property type="entry name" value="Lyase 2-enoyl-coa Hydratase, Chain A, domain 2"/>
    <property type="match status" value="1"/>
</dbReference>
<reference evidence="4 5" key="1">
    <citation type="submission" date="2023-07" db="EMBL/GenBank/DDBJ databases">
        <title>Genomic Encyclopedia of Type Strains, Phase IV (KMG-IV): sequencing the most valuable type-strain genomes for metagenomic binning, comparative biology and taxonomic classification.</title>
        <authorList>
            <person name="Goeker M."/>
        </authorList>
    </citation>
    <scope>NUCLEOTIDE SEQUENCE [LARGE SCALE GENOMIC DNA]</scope>
    <source>
        <strain evidence="4 5">DSM 19092</strain>
    </source>
</reference>
<dbReference type="PANTHER" id="PTHR11941">
    <property type="entry name" value="ENOYL-COA HYDRATASE-RELATED"/>
    <property type="match status" value="1"/>
</dbReference>
<dbReference type="InterPro" id="IPR018376">
    <property type="entry name" value="Enoyl-CoA_hyd/isom_CS"/>
</dbReference>